<keyword evidence="2" id="KW-0479">Metal-binding</keyword>
<gene>
    <name evidence="12" type="ORF">QSP1433_LOCUS11111</name>
</gene>
<dbReference type="GO" id="GO:0030674">
    <property type="term" value="F:protein-macromolecule adaptor activity"/>
    <property type="evidence" value="ECO:0007669"/>
    <property type="project" value="TreeGrafter"/>
</dbReference>
<dbReference type="PANTHER" id="PTHR23323">
    <property type="entry name" value="VACUOLAR PROTEIN SORTING-ASSOCIATED PROTEIN"/>
    <property type="match status" value="1"/>
</dbReference>
<evidence type="ECO:0000256" key="4">
    <source>
        <dbReference type="ARBA" id="ARBA00022833"/>
    </source>
</evidence>
<feature type="compositionally biased region" description="Low complexity" evidence="9">
    <location>
        <begin position="11"/>
        <end position="24"/>
    </location>
</feature>
<feature type="coiled-coil region" evidence="8">
    <location>
        <begin position="919"/>
        <end position="953"/>
    </location>
</feature>
<comment type="similarity">
    <text evidence="1">Belongs to the VPS18 family.</text>
</comment>
<comment type="subcellular location">
    <subcellularLocation>
        <location evidence="6">Endomembrane system</location>
        <topology evidence="6">Peripheral membrane protein</topology>
        <orientation evidence="6">Cytoplasmic side</orientation>
    </subcellularLocation>
</comment>
<feature type="compositionally biased region" description="Polar residues" evidence="9">
    <location>
        <begin position="1020"/>
        <end position="1035"/>
    </location>
</feature>
<feature type="domain" description="Pep3/Vps18 RING C-terminal" evidence="11">
    <location>
        <begin position="965"/>
        <end position="1015"/>
    </location>
</feature>
<keyword evidence="8" id="KW-0175">Coiled coil</keyword>
<reference evidence="12" key="1">
    <citation type="submission" date="2021-01" db="EMBL/GenBank/DDBJ databases">
        <authorList>
            <person name="Corre E."/>
            <person name="Pelletier E."/>
            <person name="Niang G."/>
            <person name="Scheremetjew M."/>
            <person name="Finn R."/>
            <person name="Kale V."/>
            <person name="Holt S."/>
            <person name="Cochrane G."/>
            <person name="Meng A."/>
            <person name="Brown T."/>
            <person name="Cohen L."/>
        </authorList>
    </citation>
    <scope>NUCLEOTIDE SEQUENCE</scope>
    <source>
        <strain evidence="12">NY070348D</strain>
    </source>
</reference>
<name>A0A7S2S962_9STRA</name>
<dbReference type="GO" id="GO:0008270">
    <property type="term" value="F:zinc ion binding"/>
    <property type="evidence" value="ECO:0007669"/>
    <property type="project" value="UniProtKB-KW"/>
</dbReference>
<feature type="region of interest" description="Disordered" evidence="9">
    <location>
        <begin position="1"/>
        <end position="81"/>
    </location>
</feature>
<evidence type="ECO:0000256" key="6">
    <source>
        <dbReference type="ARBA" id="ARBA00029433"/>
    </source>
</evidence>
<dbReference type="InterPro" id="IPR000547">
    <property type="entry name" value="Clathrin_H-chain/VPS_repeat"/>
</dbReference>
<dbReference type="GO" id="GO:0007033">
    <property type="term" value="P:vacuole organization"/>
    <property type="evidence" value="ECO:0007669"/>
    <property type="project" value="TreeGrafter"/>
</dbReference>
<accession>A0A7S2S962</accession>
<dbReference type="Pfam" id="PF05131">
    <property type="entry name" value="Pep3_Vps18"/>
    <property type="match status" value="1"/>
</dbReference>
<evidence type="ECO:0000256" key="8">
    <source>
        <dbReference type="SAM" id="Coils"/>
    </source>
</evidence>
<feature type="repeat" description="CHCR" evidence="7">
    <location>
        <begin position="731"/>
        <end position="882"/>
    </location>
</feature>
<evidence type="ECO:0000256" key="5">
    <source>
        <dbReference type="ARBA" id="ARBA00023136"/>
    </source>
</evidence>
<evidence type="ECO:0000259" key="10">
    <source>
        <dbReference type="Pfam" id="PF05131"/>
    </source>
</evidence>
<protein>
    <recommendedName>
        <fullName evidence="13">Pep3/Vps18/deep orange domain-containing protein</fullName>
    </recommendedName>
</protein>
<evidence type="ECO:0000313" key="12">
    <source>
        <dbReference type="EMBL" id="CAD9691779.1"/>
    </source>
</evidence>
<evidence type="ECO:0008006" key="13">
    <source>
        <dbReference type="Google" id="ProtNLM"/>
    </source>
</evidence>
<dbReference type="CDD" id="cd16462">
    <property type="entry name" value="RING-H2_Pep3p-like"/>
    <property type="match status" value="1"/>
</dbReference>
<feature type="compositionally biased region" description="Acidic residues" evidence="9">
    <location>
        <begin position="1036"/>
        <end position="1052"/>
    </location>
</feature>
<dbReference type="SUPFAM" id="SSF57850">
    <property type="entry name" value="RING/U-box"/>
    <property type="match status" value="1"/>
</dbReference>
<keyword evidence="4" id="KW-0862">Zinc</keyword>
<keyword evidence="3" id="KW-0863">Zinc-finger</keyword>
<dbReference type="EMBL" id="HBHK01017550">
    <property type="protein sequence ID" value="CAD9691779.1"/>
    <property type="molecule type" value="Transcribed_RNA"/>
</dbReference>
<feature type="region of interest" description="Disordered" evidence="9">
    <location>
        <begin position="1014"/>
        <end position="1054"/>
    </location>
</feature>
<evidence type="ECO:0000259" key="11">
    <source>
        <dbReference type="Pfam" id="PF26148"/>
    </source>
</evidence>
<dbReference type="AlphaFoldDB" id="A0A7S2S962"/>
<evidence type="ECO:0000256" key="3">
    <source>
        <dbReference type="ARBA" id="ARBA00022771"/>
    </source>
</evidence>
<dbReference type="GO" id="GO:0030897">
    <property type="term" value="C:HOPS complex"/>
    <property type="evidence" value="ECO:0007669"/>
    <property type="project" value="TreeGrafter"/>
</dbReference>
<dbReference type="GO" id="GO:0006904">
    <property type="term" value="P:vesicle docking involved in exocytosis"/>
    <property type="evidence" value="ECO:0007669"/>
    <property type="project" value="TreeGrafter"/>
</dbReference>
<evidence type="ECO:0000256" key="1">
    <source>
        <dbReference type="ARBA" id="ARBA00010454"/>
    </source>
</evidence>
<keyword evidence="5" id="KW-0472">Membrane</keyword>
<dbReference type="PROSITE" id="PS50236">
    <property type="entry name" value="CHCR"/>
    <property type="match status" value="1"/>
</dbReference>
<sequence length="1102" mass="124052">MSLFDDWNSNTPAAATPPVDTTGAKRPTSSPSRAGNPFGSDESATKHASNPFAAGAKPPQNPFAAPGYDSRSNDTLDSTPKGRLAALSSTSLASFSSILGEDALDNDLDEDFDEDRETKPKFVLEPLHWHVENADTIKTMAVGGGTAIVVVSNDSGVEQVWAWEQVRGGSNTQITVPTLDGKKNPVHHVSICHLACHVLISLESGDNYYVNLKDKSSQYKARGPIQRLKDVVIESVAWNRQETSIESTGDILVGTSKGGIWEISIEFSKGRDKKQIKKVYQLGMSIPVCGLYMVKLDMPANKWFVMAATARPTRFYEFVGGPTMEAMFKTSMSPENQSFRELPGEMGYSELHCFTSRVDARPNSFALLSEAGLYIGNLSFGSQASGDKIASRHDMVYFPTKTKSSGEALVGPPLSAMETEFHYILLYTSWLVVLSKLSESVVHEQRIDTAKNGLTLGLTSDISCTTIWVYSKHKIQRLDLRNEDGNVWRLYLEQARAGDPSKFEVAYNRCKTDSQRDKVITLRADYHFSQSEFELAARYYAETKRSFEEVALMLIDKSKRDALKSYLTLKLQALPERNKTQRTIISVWVVELYLEKLTTLADSVGAVPTESDNDAGNLTELVESKFHQFLTDQRLILGPAKDTIYKLITNHGRDNDYLVYAMINGDYERVVVRYIQRGRHDKAVETLAQQSQRWRLSERDTPDSFVELYYKYSPELLEHCPSMTVDTWIEASFLDPCKLIPSLIRYSQQRKKENENDDEAVRYLEHCVDVQGNQDEAIHNLLIALYAGRKDDSSLRELLASPKGCFDLKYALRVCTEYQKKHACVEIYSAMGLYSEAVELALQVDQDLAKMNADMAKDSSTRRKLWLMIAKHEIESALNEDCEETPVQRALGILRESDALMIEDVLQFLPDVVAIGELKDEVCHSLEQYTSNIEQLKAEMTEFTETADSIRKEIDAQNDSFFIVGSGQICDLCSTPVLEQEFYVFPCTHCFHSDCLFRELSRHLPPDQQEKMEHLREVTQDSQINLRRPRSMTNDNADEGFDSELDDQEEAQPVETSITSKVKVLDDFMAASCPFCGDLMIQSISEPFVTKQEQDDAKGWEI</sequence>
<dbReference type="GO" id="GO:0005768">
    <property type="term" value="C:endosome"/>
    <property type="evidence" value="ECO:0007669"/>
    <property type="project" value="TreeGrafter"/>
</dbReference>
<dbReference type="InterPro" id="IPR007810">
    <property type="entry name" value="Pep3/Vps18_beta-prop"/>
</dbReference>
<dbReference type="Pfam" id="PF26148">
    <property type="entry name" value="VPS18_RING_C"/>
    <property type="match status" value="1"/>
</dbReference>
<evidence type="ECO:0000256" key="9">
    <source>
        <dbReference type="SAM" id="MobiDB-lite"/>
    </source>
</evidence>
<evidence type="ECO:0000256" key="2">
    <source>
        <dbReference type="ARBA" id="ARBA00022723"/>
    </source>
</evidence>
<dbReference type="GO" id="GO:0007032">
    <property type="term" value="P:endosome organization"/>
    <property type="evidence" value="ECO:0007669"/>
    <property type="project" value="TreeGrafter"/>
</dbReference>
<feature type="domain" description="Pep3/Vps18 beta-propeller" evidence="10">
    <location>
        <begin position="170"/>
        <end position="476"/>
    </location>
</feature>
<dbReference type="InterPro" id="IPR058919">
    <property type="entry name" value="Pep3/Vps18_RING_C"/>
</dbReference>
<proteinExistence type="inferred from homology"/>
<dbReference type="GO" id="GO:0048284">
    <property type="term" value="P:organelle fusion"/>
    <property type="evidence" value="ECO:0007669"/>
    <property type="project" value="TreeGrafter"/>
</dbReference>
<organism evidence="12">
    <name type="scientific">Mucochytrium quahogii</name>
    <dbReference type="NCBI Taxonomy" id="96639"/>
    <lineage>
        <taxon>Eukaryota</taxon>
        <taxon>Sar</taxon>
        <taxon>Stramenopiles</taxon>
        <taxon>Bigyra</taxon>
        <taxon>Labyrinthulomycetes</taxon>
        <taxon>Thraustochytrida</taxon>
        <taxon>Thraustochytriidae</taxon>
        <taxon>Mucochytrium</taxon>
    </lineage>
</organism>
<dbReference type="PANTHER" id="PTHR23323:SF26">
    <property type="entry name" value="VACUOLAR PROTEIN SORTING-ASSOCIATED PROTEIN 18 HOMOLOG"/>
    <property type="match status" value="1"/>
</dbReference>
<evidence type="ECO:0000256" key="7">
    <source>
        <dbReference type="PROSITE-ProRule" id="PRU01006"/>
    </source>
</evidence>
<dbReference type="GO" id="GO:0006886">
    <property type="term" value="P:intracellular protein transport"/>
    <property type="evidence" value="ECO:0007669"/>
    <property type="project" value="UniProtKB-UniRule"/>
</dbReference>